<dbReference type="AlphaFoldDB" id="A0A6C0HVW0"/>
<name>A0A6C0HVW0_9ZZZZ</name>
<feature type="region of interest" description="Disordered" evidence="1">
    <location>
        <begin position="1"/>
        <end position="80"/>
    </location>
</feature>
<sequence length="80" mass="9032">MYYNKKQNNESDRSQQSDWEDPVGSQSPPNQITSQVDLKDAVGSQSPPNQIPAVNNGILGGRKSRRRYNKKSKKSKGRKK</sequence>
<evidence type="ECO:0000256" key="1">
    <source>
        <dbReference type="SAM" id="MobiDB-lite"/>
    </source>
</evidence>
<proteinExistence type="predicted"/>
<organism evidence="2">
    <name type="scientific">viral metagenome</name>
    <dbReference type="NCBI Taxonomy" id="1070528"/>
    <lineage>
        <taxon>unclassified sequences</taxon>
        <taxon>metagenomes</taxon>
        <taxon>organismal metagenomes</taxon>
    </lineage>
</organism>
<evidence type="ECO:0000313" key="2">
    <source>
        <dbReference type="EMBL" id="QHT84878.1"/>
    </source>
</evidence>
<protein>
    <submittedName>
        <fullName evidence="2">Uncharacterized protein</fullName>
    </submittedName>
</protein>
<reference evidence="2" key="1">
    <citation type="journal article" date="2020" name="Nature">
        <title>Giant virus diversity and host interactions through global metagenomics.</title>
        <authorList>
            <person name="Schulz F."/>
            <person name="Roux S."/>
            <person name="Paez-Espino D."/>
            <person name="Jungbluth S."/>
            <person name="Walsh D.A."/>
            <person name="Denef V.J."/>
            <person name="McMahon K.D."/>
            <person name="Konstantinidis K.T."/>
            <person name="Eloe-Fadrosh E.A."/>
            <person name="Kyrpides N.C."/>
            <person name="Woyke T."/>
        </authorList>
    </citation>
    <scope>NUCLEOTIDE SEQUENCE</scope>
    <source>
        <strain evidence="2">GVMAG-M-3300023184-178</strain>
    </source>
</reference>
<feature type="compositionally biased region" description="Polar residues" evidence="1">
    <location>
        <begin position="24"/>
        <end position="36"/>
    </location>
</feature>
<feature type="compositionally biased region" description="Basic residues" evidence="1">
    <location>
        <begin position="62"/>
        <end position="80"/>
    </location>
</feature>
<dbReference type="EMBL" id="MN740028">
    <property type="protein sequence ID" value="QHT84878.1"/>
    <property type="molecule type" value="Genomic_DNA"/>
</dbReference>
<accession>A0A6C0HVW0</accession>